<dbReference type="InterPro" id="IPR001709">
    <property type="entry name" value="Flavoprot_Pyr_Nucl_cyt_Rdtase"/>
</dbReference>
<reference evidence="10 11" key="1">
    <citation type="submission" date="2017-01" db="EMBL/GenBank/DDBJ databases">
        <title>First insights into the biology of 'candidatus Vampirococcus archaeovorus'.</title>
        <authorList>
            <person name="Kizina J."/>
            <person name="Jordan S."/>
            <person name="Stueber K."/>
            <person name="Reinhardt R."/>
            <person name="Harder J."/>
        </authorList>
    </citation>
    <scope>NUCLEOTIDE SEQUENCE [LARGE SCALE GENOMIC DNA]</scope>
    <source>
        <strain evidence="10 11">LiM</strain>
    </source>
</reference>
<dbReference type="InterPro" id="IPR039261">
    <property type="entry name" value="FNR_nucleotide-bd"/>
</dbReference>
<gene>
    <name evidence="10" type="ORF">BU251_04630</name>
</gene>
<dbReference type="AlphaFoldDB" id="A0A410P731"/>
<dbReference type="GO" id="GO:0016491">
    <property type="term" value="F:oxidoreductase activity"/>
    <property type="evidence" value="ECO:0007669"/>
    <property type="project" value="UniProtKB-KW"/>
</dbReference>
<dbReference type="PANTHER" id="PTHR47354">
    <property type="entry name" value="NADH OXIDOREDUCTASE HCR"/>
    <property type="match status" value="1"/>
</dbReference>
<dbReference type="Pfam" id="PF00970">
    <property type="entry name" value="FAD_binding_6"/>
    <property type="match status" value="1"/>
</dbReference>
<comment type="cofactor">
    <cofactor evidence="1">
        <name>FAD</name>
        <dbReference type="ChEBI" id="CHEBI:57692"/>
    </cofactor>
</comment>
<dbReference type="RefSeq" id="WP_128699711.1">
    <property type="nucleotide sequence ID" value="NZ_CP019384.1"/>
</dbReference>
<evidence type="ECO:0000259" key="9">
    <source>
        <dbReference type="PROSITE" id="PS51384"/>
    </source>
</evidence>
<dbReference type="GO" id="GO:0046872">
    <property type="term" value="F:metal ion binding"/>
    <property type="evidence" value="ECO:0007669"/>
    <property type="project" value="UniProtKB-KW"/>
</dbReference>
<organism evidence="10 11">
    <name type="scientific">Velamenicoccus archaeovorus</name>
    <dbReference type="NCBI Taxonomy" id="1930593"/>
    <lineage>
        <taxon>Bacteria</taxon>
        <taxon>Pseudomonadati</taxon>
        <taxon>Candidatus Omnitrophota</taxon>
        <taxon>Candidatus Velamenicoccus</taxon>
    </lineage>
</organism>
<dbReference type="EMBL" id="CP019384">
    <property type="protein sequence ID" value="QAT18017.1"/>
    <property type="molecule type" value="Genomic_DNA"/>
</dbReference>
<name>A0A410P731_VELA1</name>
<dbReference type="InterPro" id="IPR001433">
    <property type="entry name" value="OxRdtase_FAD/NAD-bd"/>
</dbReference>
<keyword evidence="5" id="KW-0274">FAD</keyword>
<evidence type="ECO:0000256" key="6">
    <source>
        <dbReference type="ARBA" id="ARBA00023002"/>
    </source>
</evidence>
<dbReference type="InterPro" id="IPR017927">
    <property type="entry name" value="FAD-bd_FR_type"/>
</dbReference>
<dbReference type="SUPFAM" id="SSF63380">
    <property type="entry name" value="Riboflavin synthase domain-like"/>
    <property type="match status" value="1"/>
</dbReference>
<keyword evidence="11" id="KW-1185">Reference proteome</keyword>
<dbReference type="GO" id="GO:0051537">
    <property type="term" value="F:2 iron, 2 sulfur cluster binding"/>
    <property type="evidence" value="ECO:0007669"/>
    <property type="project" value="UniProtKB-KW"/>
</dbReference>
<dbReference type="SUPFAM" id="SSF52343">
    <property type="entry name" value="Ferredoxin reductase-like, C-terminal NADP-linked domain"/>
    <property type="match status" value="1"/>
</dbReference>
<evidence type="ECO:0000313" key="10">
    <source>
        <dbReference type="EMBL" id="QAT18017.1"/>
    </source>
</evidence>
<evidence type="ECO:0000256" key="1">
    <source>
        <dbReference type="ARBA" id="ARBA00001974"/>
    </source>
</evidence>
<evidence type="ECO:0000256" key="8">
    <source>
        <dbReference type="ARBA" id="ARBA00023014"/>
    </source>
</evidence>
<evidence type="ECO:0000256" key="3">
    <source>
        <dbReference type="ARBA" id="ARBA00022714"/>
    </source>
</evidence>
<dbReference type="CDD" id="cd00322">
    <property type="entry name" value="FNR_like"/>
    <property type="match status" value="1"/>
</dbReference>
<dbReference type="InterPro" id="IPR050415">
    <property type="entry name" value="MRET"/>
</dbReference>
<keyword evidence="7" id="KW-0408">Iron</keyword>
<evidence type="ECO:0000256" key="4">
    <source>
        <dbReference type="ARBA" id="ARBA00022723"/>
    </source>
</evidence>
<dbReference type="OrthoDB" id="9786132at2"/>
<dbReference type="KEGG" id="vai:BU251_04630"/>
<sequence>MDNRQLELMEIVTQCCDVKTFRFSLEEDVPYEPGQYLVLTLTIAGRPVSKAFSISSSPTEKGFIQFTKKLSNSPFSRALESLQVGQACAVRFPMGKFTFTGQYPKAAFLIGGIGITPVRSIFKYATDMKLPSSLVLLYSSRTPEYLIFRNELSAMQKENDRLRIVYTLTECSEKIEGCFKGYIDDDLVRQEIQDYPERIFYSCGPPAMVDAMRKMLMNKLAVQEDRIITEDFIGY</sequence>
<keyword evidence="8" id="KW-0411">Iron-sulfur</keyword>
<evidence type="ECO:0000256" key="2">
    <source>
        <dbReference type="ARBA" id="ARBA00022630"/>
    </source>
</evidence>
<dbReference type="Proteomes" id="UP000287243">
    <property type="component" value="Chromosome"/>
</dbReference>
<dbReference type="PANTHER" id="PTHR47354:SF6">
    <property type="entry name" value="NADH OXIDOREDUCTASE HCR"/>
    <property type="match status" value="1"/>
</dbReference>
<dbReference type="Gene3D" id="3.40.50.80">
    <property type="entry name" value="Nucleotide-binding domain of ferredoxin-NADP reductase (FNR) module"/>
    <property type="match status" value="1"/>
</dbReference>
<keyword evidence="6" id="KW-0560">Oxidoreductase</keyword>
<proteinExistence type="predicted"/>
<dbReference type="PRINTS" id="PR00371">
    <property type="entry name" value="FPNCR"/>
</dbReference>
<dbReference type="Gene3D" id="2.40.30.10">
    <property type="entry name" value="Translation factors"/>
    <property type="match status" value="1"/>
</dbReference>
<evidence type="ECO:0000256" key="5">
    <source>
        <dbReference type="ARBA" id="ARBA00022827"/>
    </source>
</evidence>
<dbReference type="InterPro" id="IPR008333">
    <property type="entry name" value="Cbr1-like_FAD-bd_dom"/>
</dbReference>
<keyword evidence="3" id="KW-0001">2Fe-2S</keyword>
<protein>
    <submittedName>
        <fullName evidence="10">NADH-cytochrome b5 reductase 1</fullName>
    </submittedName>
</protein>
<dbReference type="InterPro" id="IPR017938">
    <property type="entry name" value="Riboflavin_synthase-like_b-brl"/>
</dbReference>
<keyword evidence="2" id="KW-0285">Flavoprotein</keyword>
<evidence type="ECO:0000313" key="11">
    <source>
        <dbReference type="Proteomes" id="UP000287243"/>
    </source>
</evidence>
<evidence type="ECO:0000256" key="7">
    <source>
        <dbReference type="ARBA" id="ARBA00023004"/>
    </source>
</evidence>
<dbReference type="PRINTS" id="PR00410">
    <property type="entry name" value="PHEHYDRXLASE"/>
</dbReference>
<keyword evidence="4" id="KW-0479">Metal-binding</keyword>
<feature type="domain" description="FAD-binding FR-type" evidence="9">
    <location>
        <begin position="1"/>
        <end position="100"/>
    </location>
</feature>
<accession>A0A410P731</accession>
<dbReference type="PROSITE" id="PS51384">
    <property type="entry name" value="FAD_FR"/>
    <property type="match status" value="1"/>
</dbReference>
<dbReference type="Pfam" id="PF00175">
    <property type="entry name" value="NAD_binding_1"/>
    <property type="match status" value="1"/>
</dbReference>